<sequence length="99" mass="11311">MSPYLLTASPRDIQSLFFFGASKDNHHARTSLARPNCLSSRGQTNSSHCLHMRSAFTCSRLISDESFLHCLFKQKDFARANWESVRDMTRAIDTFPPRS</sequence>
<comment type="caution">
    <text evidence="1">The sequence shown here is derived from an EMBL/GenBank/DDBJ whole genome shotgun (WGS) entry which is preliminary data.</text>
</comment>
<dbReference type="Proteomes" id="UP000887013">
    <property type="component" value="Unassembled WGS sequence"/>
</dbReference>
<organism evidence="1 2">
    <name type="scientific">Nephila pilipes</name>
    <name type="common">Giant wood spider</name>
    <name type="synonym">Nephila maculata</name>
    <dbReference type="NCBI Taxonomy" id="299642"/>
    <lineage>
        <taxon>Eukaryota</taxon>
        <taxon>Metazoa</taxon>
        <taxon>Ecdysozoa</taxon>
        <taxon>Arthropoda</taxon>
        <taxon>Chelicerata</taxon>
        <taxon>Arachnida</taxon>
        <taxon>Araneae</taxon>
        <taxon>Araneomorphae</taxon>
        <taxon>Entelegynae</taxon>
        <taxon>Araneoidea</taxon>
        <taxon>Nephilidae</taxon>
        <taxon>Nephila</taxon>
    </lineage>
</organism>
<dbReference type="EMBL" id="BMAW01097540">
    <property type="protein sequence ID" value="GFS80249.1"/>
    <property type="molecule type" value="Genomic_DNA"/>
</dbReference>
<evidence type="ECO:0000313" key="2">
    <source>
        <dbReference type="Proteomes" id="UP000887013"/>
    </source>
</evidence>
<proteinExistence type="predicted"/>
<evidence type="ECO:0000313" key="1">
    <source>
        <dbReference type="EMBL" id="GFS80249.1"/>
    </source>
</evidence>
<protein>
    <submittedName>
        <fullName evidence="1">Uncharacterized protein</fullName>
    </submittedName>
</protein>
<reference evidence="1" key="1">
    <citation type="submission" date="2020-08" db="EMBL/GenBank/DDBJ databases">
        <title>Multicomponent nature underlies the extraordinary mechanical properties of spider dragline silk.</title>
        <authorList>
            <person name="Kono N."/>
            <person name="Nakamura H."/>
            <person name="Mori M."/>
            <person name="Yoshida Y."/>
            <person name="Ohtoshi R."/>
            <person name="Malay A.D."/>
            <person name="Moran D.A.P."/>
            <person name="Tomita M."/>
            <person name="Numata K."/>
            <person name="Arakawa K."/>
        </authorList>
    </citation>
    <scope>NUCLEOTIDE SEQUENCE</scope>
</reference>
<gene>
    <name evidence="1" type="ORF">NPIL_375791</name>
</gene>
<dbReference type="AlphaFoldDB" id="A0A8X6T7W4"/>
<name>A0A8X6T7W4_NEPPI</name>
<accession>A0A8X6T7W4</accession>
<keyword evidence="2" id="KW-1185">Reference proteome</keyword>